<evidence type="ECO:0000256" key="1">
    <source>
        <dbReference type="ARBA" id="ARBA00008853"/>
    </source>
</evidence>
<dbReference type="PANTHER" id="PTHR10907:SF47">
    <property type="entry name" value="REGUCALCIN"/>
    <property type="match status" value="1"/>
</dbReference>
<feature type="domain" description="SMP-30/Gluconolactonase/LRE-like region" evidence="4">
    <location>
        <begin position="19"/>
        <end position="259"/>
    </location>
</feature>
<dbReference type="SUPFAM" id="SSF63829">
    <property type="entry name" value="Calcium-dependent phosphotriesterase"/>
    <property type="match status" value="1"/>
</dbReference>
<feature type="binding site" evidence="3">
    <location>
        <position position="122"/>
    </location>
    <ligand>
        <name>substrate</name>
    </ligand>
</feature>
<dbReference type="PRINTS" id="PR01790">
    <property type="entry name" value="SMP30FAMILY"/>
</dbReference>
<reference evidence="5 6" key="1">
    <citation type="submission" date="2017-02" db="EMBL/GenBank/DDBJ databases">
        <title>The new phylogeny of genus Mycobacterium.</title>
        <authorList>
            <person name="Tortoli E."/>
            <person name="Trovato A."/>
            <person name="Cirillo D.M."/>
        </authorList>
    </citation>
    <scope>NUCLEOTIDE SEQUENCE [LARGE SCALE GENOMIC DNA]</scope>
    <source>
        <strain evidence="5 6">FI-09383</strain>
    </source>
</reference>
<dbReference type="Pfam" id="PF08450">
    <property type="entry name" value="SGL"/>
    <property type="match status" value="1"/>
</dbReference>
<accession>A0A1X0D9N0</accession>
<dbReference type="InterPro" id="IPR011042">
    <property type="entry name" value="6-blade_b-propeller_TolB-like"/>
</dbReference>
<dbReference type="STRING" id="81858.BST23_02750"/>
<dbReference type="GO" id="GO:0004341">
    <property type="term" value="F:gluconolactonase activity"/>
    <property type="evidence" value="ECO:0007669"/>
    <property type="project" value="TreeGrafter"/>
</dbReference>
<sequence>MRTIVSSAEPLTAQVTYHGEGPFWDPISGRLHCLNVLAGEVITMDPSGAVSRLKVPSRVASVIRRRATGGFVIATEHGLIGANNDLSEFEPIVTLIDNPTIRTNDGGCDPLGGFIIGTMAYDERRHGGAVYRISHDHRVTEVLSSVSISNGVQWSPSGREVFYIDTPTRRVDVFDVDPETGMWSGRRTHIRTDCMPGYPDGMAIDEDGGLWIAMWGGGVVSHYDATGDLVETVEVPGVSQVSSCTFGGDRFDLLFITTSRQGLADDEEPLAGAVFVVDTESQGLQMSAFAG</sequence>
<keyword evidence="3" id="KW-0479">Metal-binding</keyword>
<evidence type="ECO:0000313" key="6">
    <source>
        <dbReference type="Proteomes" id="UP000192772"/>
    </source>
</evidence>
<dbReference type="InterPro" id="IPR013658">
    <property type="entry name" value="SGL"/>
</dbReference>
<dbReference type="Proteomes" id="UP000192772">
    <property type="component" value="Unassembled WGS sequence"/>
</dbReference>
<comment type="cofactor">
    <cofactor evidence="3">
        <name>Zn(2+)</name>
        <dbReference type="ChEBI" id="CHEBI:29105"/>
    </cofactor>
    <text evidence="3">Binds 1 divalent metal cation per subunit.</text>
</comment>
<evidence type="ECO:0000256" key="2">
    <source>
        <dbReference type="PIRSR" id="PIRSR605511-1"/>
    </source>
</evidence>
<gene>
    <name evidence="5" type="ORF">BST23_02750</name>
</gene>
<evidence type="ECO:0000259" key="4">
    <source>
        <dbReference type="Pfam" id="PF08450"/>
    </source>
</evidence>
<evidence type="ECO:0000256" key="3">
    <source>
        <dbReference type="PIRSR" id="PIRSR605511-2"/>
    </source>
</evidence>
<dbReference type="GO" id="GO:0019853">
    <property type="term" value="P:L-ascorbic acid biosynthetic process"/>
    <property type="evidence" value="ECO:0007669"/>
    <property type="project" value="TreeGrafter"/>
</dbReference>
<organism evidence="5 6">
    <name type="scientific">Mycolicibacterium elephantis</name>
    <dbReference type="NCBI Taxonomy" id="81858"/>
    <lineage>
        <taxon>Bacteria</taxon>
        <taxon>Bacillati</taxon>
        <taxon>Actinomycetota</taxon>
        <taxon>Actinomycetes</taxon>
        <taxon>Mycobacteriales</taxon>
        <taxon>Mycobacteriaceae</taxon>
        <taxon>Mycolicibacterium</taxon>
    </lineage>
</organism>
<feature type="binding site" evidence="3">
    <location>
        <position position="150"/>
    </location>
    <ligand>
        <name>a divalent metal cation</name>
        <dbReference type="ChEBI" id="CHEBI:60240"/>
    </ligand>
</feature>
<feature type="binding site" evidence="3">
    <location>
        <position position="200"/>
    </location>
    <ligand>
        <name>a divalent metal cation</name>
        <dbReference type="ChEBI" id="CHEBI:60240"/>
    </ligand>
</feature>
<feature type="active site" description="Proton donor/acceptor" evidence="2">
    <location>
        <position position="200"/>
    </location>
</feature>
<protein>
    <submittedName>
        <fullName evidence="5">Gluconolaconase</fullName>
    </submittedName>
</protein>
<dbReference type="OrthoDB" id="2633250at2"/>
<feature type="binding site" evidence="3">
    <location>
        <position position="104"/>
    </location>
    <ligand>
        <name>substrate</name>
    </ligand>
</feature>
<dbReference type="PANTHER" id="PTHR10907">
    <property type="entry name" value="REGUCALCIN"/>
    <property type="match status" value="1"/>
</dbReference>
<dbReference type="GO" id="GO:0005509">
    <property type="term" value="F:calcium ion binding"/>
    <property type="evidence" value="ECO:0007669"/>
    <property type="project" value="TreeGrafter"/>
</dbReference>
<keyword evidence="3" id="KW-0862">Zinc</keyword>
<evidence type="ECO:0000313" key="5">
    <source>
        <dbReference type="EMBL" id="ORA68899.1"/>
    </source>
</evidence>
<dbReference type="InterPro" id="IPR005511">
    <property type="entry name" value="SMP-30"/>
</dbReference>
<dbReference type="EMBL" id="MVHP01000002">
    <property type="protein sequence ID" value="ORA68899.1"/>
    <property type="molecule type" value="Genomic_DNA"/>
</dbReference>
<feature type="binding site" evidence="3">
    <location>
        <position position="102"/>
    </location>
    <ligand>
        <name>substrate</name>
    </ligand>
</feature>
<dbReference type="Gene3D" id="2.120.10.30">
    <property type="entry name" value="TolB, C-terminal domain"/>
    <property type="match status" value="1"/>
</dbReference>
<dbReference type="AlphaFoldDB" id="A0A1X0D9N0"/>
<feature type="binding site" evidence="3">
    <location>
        <position position="20"/>
    </location>
    <ligand>
        <name>a divalent metal cation</name>
        <dbReference type="ChEBI" id="CHEBI:60240"/>
    </ligand>
</feature>
<name>A0A1X0D9N0_9MYCO</name>
<comment type="caution">
    <text evidence="5">The sequence shown here is derived from an EMBL/GenBank/DDBJ whole genome shotgun (WGS) entry which is preliminary data.</text>
</comment>
<proteinExistence type="inferred from homology"/>
<comment type="similarity">
    <text evidence="1">Belongs to the SMP-30/CGR1 family.</text>
</comment>